<protein>
    <submittedName>
        <fullName evidence="2">Uncharacterized protein</fullName>
    </submittedName>
</protein>
<gene>
    <name evidence="2" type="ORF">GCM10010126_64950</name>
</gene>
<evidence type="ECO:0000313" key="2">
    <source>
        <dbReference type="EMBL" id="GGK96548.1"/>
    </source>
</evidence>
<feature type="region of interest" description="Disordered" evidence="1">
    <location>
        <begin position="1"/>
        <end position="50"/>
    </location>
</feature>
<proteinExistence type="predicted"/>
<sequence length="125" mass="13424">MRFPVRRVRQSAGGRVPWRRPFPPTALRRRRNAAAFSARAGGGRGGSGEIAAAGWEKGEHRPFPDGSEGFSRAATVLHLKRTLCATSGRLTGGSRPDDGRNGLKTRAPPSGRGMTCTLTKDLLFP</sequence>
<name>A0AA37BNR9_9ACTN</name>
<reference evidence="2" key="1">
    <citation type="journal article" date="2014" name="Int. J. Syst. Evol. Microbiol.">
        <title>Complete genome sequence of Corynebacterium casei LMG S-19264T (=DSM 44701T), isolated from a smear-ripened cheese.</title>
        <authorList>
            <consortium name="US DOE Joint Genome Institute (JGI-PGF)"/>
            <person name="Walter F."/>
            <person name="Albersmeier A."/>
            <person name="Kalinowski J."/>
            <person name="Ruckert C."/>
        </authorList>
    </citation>
    <scope>NUCLEOTIDE SEQUENCE</scope>
    <source>
        <strain evidence="2">JCM 3093</strain>
    </source>
</reference>
<dbReference type="Proteomes" id="UP000627984">
    <property type="component" value="Unassembled WGS sequence"/>
</dbReference>
<evidence type="ECO:0000256" key="1">
    <source>
        <dbReference type="SAM" id="MobiDB-lite"/>
    </source>
</evidence>
<organism evidence="2 3">
    <name type="scientific">Planomonospora parontospora</name>
    <dbReference type="NCBI Taxonomy" id="58119"/>
    <lineage>
        <taxon>Bacteria</taxon>
        <taxon>Bacillati</taxon>
        <taxon>Actinomycetota</taxon>
        <taxon>Actinomycetes</taxon>
        <taxon>Streptosporangiales</taxon>
        <taxon>Streptosporangiaceae</taxon>
        <taxon>Planomonospora</taxon>
    </lineage>
</organism>
<dbReference type="EMBL" id="BMQD01000035">
    <property type="protein sequence ID" value="GGK96548.1"/>
    <property type="molecule type" value="Genomic_DNA"/>
</dbReference>
<dbReference type="AlphaFoldDB" id="A0AA37BNR9"/>
<feature type="region of interest" description="Disordered" evidence="1">
    <location>
        <begin position="87"/>
        <end position="118"/>
    </location>
</feature>
<accession>A0AA37BNR9</accession>
<evidence type="ECO:0000313" key="3">
    <source>
        <dbReference type="Proteomes" id="UP000627984"/>
    </source>
</evidence>
<comment type="caution">
    <text evidence="2">The sequence shown here is derived from an EMBL/GenBank/DDBJ whole genome shotgun (WGS) entry which is preliminary data.</text>
</comment>
<reference evidence="2" key="2">
    <citation type="submission" date="2022-09" db="EMBL/GenBank/DDBJ databases">
        <authorList>
            <person name="Sun Q."/>
            <person name="Ohkuma M."/>
        </authorList>
    </citation>
    <scope>NUCLEOTIDE SEQUENCE</scope>
    <source>
        <strain evidence="2">JCM 3093</strain>
    </source>
</reference>